<gene>
    <name evidence="2" type="ORF">A3J43_01355</name>
</gene>
<evidence type="ECO:0000313" key="2">
    <source>
        <dbReference type="EMBL" id="OGL79033.1"/>
    </source>
</evidence>
<dbReference type="InterPro" id="IPR001107">
    <property type="entry name" value="Band_7"/>
</dbReference>
<dbReference type="Gene3D" id="3.30.479.30">
    <property type="entry name" value="Band 7 domain"/>
    <property type="match status" value="1"/>
</dbReference>
<dbReference type="SMART" id="SM00244">
    <property type="entry name" value="PHB"/>
    <property type="match status" value="1"/>
</dbReference>
<name>A0A1F7UL81_9BACT</name>
<accession>A0A1F7UL81</accession>
<evidence type="ECO:0000259" key="1">
    <source>
        <dbReference type="SMART" id="SM00244"/>
    </source>
</evidence>
<evidence type="ECO:0000313" key="3">
    <source>
        <dbReference type="Proteomes" id="UP000176604"/>
    </source>
</evidence>
<dbReference type="STRING" id="1802397.A3J43_01355"/>
<dbReference type="GO" id="GO:0008233">
    <property type="term" value="F:peptidase activity"/>
    <property type="evidence" value="ECO:0007669"/>
    <property type="project" value="UniProtKB-KW"/>
</dbReference>
<reference evidence="2 3" key="1">
    <citation type="journal article" date="2016" name="Nat. Commun.">
        <title>Thousands of microbial genomes shed light on interconnected biogeochemical processes in an aquifer system.</title>
        <authorList>
            <person name="Anantharaman K."/>
            <person name="Brown C.T."/>
            <person name="Hug L.A."/>
            <person name="Sharon I."/>
            <person name="Castelle C.J."/>
            <person name="Probst A.J."/>
            <person name="Thomas B.C."/>
            <person name="Singh A."/>
            <person name="Wilkins M.J."/>
            <person name="Karaoz U."/>
            <person name="Brodie E.L."/>
            <person name="Williams K.H."/>
            <person name="Hubbard S.S."/>
            <person name="Banfield J.F."/>
        </authorList>
    </citation>
    <scope>NUCLEOTIDE SEQUENCE [LARGE SCALE GENOMIC DNA]</scope>
</reference>
<dbReference type="EMBL" id="MGEF01000019">
    <property type="protein sequence ID" value="OGL79033.1"/>
    <property type="molecule type" value="Genomic_DNA"/>
</dbReference>
<organism evidence="2 3">
    <name type="scientific">Candidatus Uhrbacteria bacterium RIFCSPHIGHO2_12_FULL_54_23</name>
    <dbReference type="NCBI Taxonomy" id="1802397"/>
    <lineage>
        <taxon>Bacteria</taxon>
        <taxon>Candidatus Uhriibacteriota</taxon>
    </lineage>
</organism>
<feature type="domain" description="Band 7" evidence="1">
    <location>
        <begin position="22"/>
        <end position="181"/>
    </location>
</feature>
<proteinExistence type="predicted"/>
<sequence>MSLLSTVVTTLLILLAFISLFFLFFTVAQQTAAVVERFGKFVRIGNPGLNVKIPWIDWVAGRMNLRVQQLDVKVETKTEDNVFIQIVASVQYYVLPDKVAVAYYKLNDPERQITSYVFDVVRAQVPNIKLDDVFSKKDDIAVAIKHQLSQVMDDFGYGIVQALVTDIDPDAKVKAAMNEINAAQRLRVAANEKGEAEKILRVKHAEAERESAALAGKGIAEQRMAIVDGLSESVDLFQKSVPGSTPQDVMTLVLMTQYFDALKDIGANSKNSTILIPHSPGTLNDLAAQMRDALVTANQVTHAHNQTKEAAPLPKHA</sequence>
<dbReference type="AlphaFoldDB" id="A0A1F7UL81"/>
<dbReference type="CDD" id="cd03407">
    <property type="entry name" value="SPFH_like_u4"/>
    <property type="match status" value="1"/>
</dbReference>
<dbReference type="SUPFAM" id="SSF117892">
    <property type="entry name" value="Band 7/SPFH domain"/>
    <property type="match status" value="1"/>
</dbReference>
<dbReference type="InterPro" id="IPR050710">
    <property type="entry name" value="Band7/mec-2_domain"/>
</dbReference>
<dbReference type="GO" id="GO:0006508">
    <property type="term" value="P:proteolysis"/>
    <property type="evidence" value="ECO:0007669"/>
    <property type="project" value="UniProtKB-KW"/>
</dbReference>
<dbReference type="Pfam" id="PF01145">
    <property type="entry name" value="Band_7"/>
    <property type="match status" value="1"/>
</dbReference>
<keyword evidence="2" id="KW-0378">Hydrolase</keyword>
<keyword evidence="2" id="KW-0645">Protease</keyword>
<comment type="caution">
    <text evidence="2">The sequence shown here is derived from an EMBL/GenBank/DDBJ whole genome shotgun (WGS) entry which is preliminary data.</text>
</comment>
<dbReference type="PANTHER" id="PTHR43327:SF10">
    <property type="entry name" value="STOMATIN-LIKE PROTEIN 2, MITOCHONDRIAL"/>
    <property type="match status" value="1"/>
</dbReference>
<dbReference type="PANTHER" id="PTHR43327">
    <property type="entry name" value="STOMATIN-LIKE PROTEIN 2, MITOCHONDRIAL"/>
    <property type="match status" value="1"/>
</dbReference>
<dbReference type="Proteomes" id="UP000176604">
    <property type="component" value="Unassembled WGS sequence"/>
</dbReference>
<protein>
    <submittedName>
        <fullName evidence="2">Protease</fullName>
    </submittedName>
</protein>
<dbReference type="InterPro" id="IPR036013">
    <property type="entry name" value="Band_7/SPFH_dom_sf"/>
</dbReference>